<evidence type="ECO:0000259" key="7">
    <source>
        <dbReference type="Pfam" id="PF22924"/>
    </source>
</evidence>
<dbReference type="Gene3D" id="1.20.140.10">
    <property type="entry name" value="Butyryl-CoA Dehydrogenase, subunit A, domain 3"/>
    <property type="match status" value="2"/>
</dbReference>
<dbReference type="InterPro" id="IPR036250">
    <property type="entry name" value="AcylCo_DH-like_C"/>
</dbReference>
<evidence type="ECO:0000259" key="6">
    <source>
        <dbReference type="Pfam" id="PF01756"/>
    </source>
</evidence>
<keyword evidence="5" id="KW-0560">Oxidoreductase</keyword>
<dbReference type="RefSeq" id="WP_311718061.1">
    <property type="nucleotide sequence ID" value="NZ_JAVREZ010000015.1"/>
</dbReference>
<evidence type="ECO:0000313" key="8">
    <source>
        <dbReference type="EMBL" id="MDT0485274.1"/>
    </source>
</evidence>
<dbReference type="EMBL" id="JAVREZ010000015">
    <property type="protein sequence ID" value="MDT0485274.1"/>
    <property type="molecule type" value="Genomic_DNA"/>
</dbReference>
<dbReference type="Proteomes" id="UP001183824">
    <property type="component" value="Unassembled WGS sequence"/>
</dbReference>
<comment type="cofactor">
    <cofactor evidence="1">
        <name>FAD</name>
        <dbReference type="ChEBI" id="CHEBI:57692"/>
    </cofactor>
</comment>
<dbReference type="Pfam" id="PF01756">
    <property type="entry name" value="ACOX"/>
    <property type="match status" value="1"/>
</dbReference>
<dbReference type="InterPro" id="IPR002655">
    <property type="entry name" value="Acyl-CoA_oxidase_C"/>
</dbReference>
<feature type="domain" description="Acyl-CoA oxidase C-terminal" evidence="6">
    <location>
        <begin position="478"/>
        <end position="585"/>
    </location>
</feature>
<sequence length="601" mass="65165">MTPSPLSEAPDSLASLRLALFGSRAEQNHGPWKDLFSSTLFSFQEGLTHQERTELSYQRLRIVNEAIADPRALVTDASALTALHEWVGAADAGTGTIASIHFNLFLGSLLDHDHADRDLGPYFRMERIGTFLCTEQAHGNDAPQLETTATFDRATGGFVLTTPTRGARKWMPNTSSAGGPKDALVAARLMIDGKNEGVFLFLTPLTDAKGRHLPGVEVELLPQTASSPVDHCATSFHGVRLPLTALLQADHGRLSPDGTFTSTLGSPRRRFLRSIGRVTMGKLCMSASSLGVTRHALAVAVRHGHQRITSGMTKKQRVPLMAHRSHHGPLIEAMATTYAATLLHRVAVRRWTEAVESERADAERLVAITKGWVTWQARQVMTQCRERCGGHGLVLANGIAGQLAANEGTITAEGDNLVIWIKAAGEMLLGGFTPQPPGEKAPVTRTLHDPVHLNDLLADLERIRHGQARARLRARRVGSPMDRWNGASGPALSLVDAHVHWLAAQELLTEAPQADNPLAGRLLHDLHRLFALRYVTAHSGELLAHERLTAEQVRALPDAVEAAIATLAPHTLILSEAFAVPGELLDDHPMLRLDPPVPLVA</sequence>
<keyword evidence="9" id="KW-1185">Reference proteome</keyword>
<comment type="similarity">
    <text evidence="2">Belongs to the acyl-CoA oxidase family.</text>
</comment>
<dbReference type="SUPFAM" id="SSF56645">
    <property type="entry name" value="Acyl-CoA dehydrogenase NM domain-like"/>
    <property type="match status" value="1"/>
</dbReference>
<evidence type="ECO:0000256" key="2">
    <source>
        <dbReference type="ARBA" id="ARBA00006288"/>
    </source>
</evidence>
<dbReference type="PANTHER" id="PTHR10909:SF382">
    <property type="entry name" value="ACYL-COENZYME A OXIDASE"/>
    <property type="match status" value="1"/>
</dbReference>
<keyword evidence="3" id="KW-0285">Flavoprotein</keyword>
<dbReference type="SUPFAM" id="SSF47203">
    <property type="entry name" value="Acyl-CoA dehydrogenase C-terminal domain-like"/>
    <property type="match status" value="2"/>
</dbReference>
<dbReference type="PIRSF" id="PIRSF000168">
    <property type="entry name" value="Acyl-CoA_oxidase"/>
    <property type="match status" value="1"/>
</dbReference>
<evidence type="ECO:0000256" key="3">
    <source>
        <dbReference type="ARBA" id="ARBA00022630"/>
    </source>
</evidence>
<accession>A0ABU2VJ98</accession>
<protein>
    <submittedName>
        <fullName evidence="8">Acyl-CoA dehydrogenase</fullName>
    </submittedName>
</protein>
<gene>
    <name evidence="8" type="ORF">RNB18_34720</name>
</gene>
<dbReference type="Gene3D" id="2.40.110.10">
    <property type="entry name" value="Butyryl-CoA Dehydrogenase, subunit A, domain 2"/>
    <property type="match status" value="1"/>
</dbReference>
<evidence type="ECO:0000256" key="1">
    <source>
        <dbReference type="ARBA" id="ARBA00001974"/>
    </source>
</evidence>
<dbReference type="PANTHER" id="PTHR10909">
    <property type="entry name" value="ELECTRON TRANSPORT OXIDOREDUCTASE"/>
    <property type="match status" value="1"/>
</dbReference>
<dbReference type="Pfam" id="PF22924">
    <property type="entry name" value="ACOX_C_alpha1"/>
    <property type="match status" value="1"/>
</dbReference>
<name>A0ABU2VJ98_9ACTN</name>
<feature type="domain" description="Acyl-CoA oxidase C-alpha1" evidence="7">
    <location>
        <begin position="279"/>
        <end position="424"/>
    </location>
</feature>
<evidence type="ECO:0000313" key="9">
    <source>
        <dbReference type="Proteomes" id="UP001183824"/>
    </source>
</evidence>
<proteinExistence type="inferred from homology"/>
<comment type="caution">
    <text evidence="8">The sequence shown here is derived from an EMBL/GenBank/DDBJ whole genome shotgun (WGS) entry which is preliminary data.</text>
</comment>
<keyword evidence="4" id="KW-0274">FAD</keyword>
<dbReference type="InterPro" id="IPR046373">
    <property type="entry name" value="Acyl-CoA_Oxase/DH_mid-dom_sf"/>
</dbReference>
<dbReference type="InterPro" id="IPR012258">
    <property type="entry name" value="Acyl-CoA_oxidase"/>
</dbReference>
<reference evidence="9" key="1">
    <citation type="submission" date="2023-07" db="EMBL/GenBank/DDBJ databases">
        <title>30 novel species of actinomycetes from the DSMZ collection.</title>
        <authorList>
            <person name="Nouioui I."/>
        </authorList>
    </citation>
    <scope>NUCLEOTIDE SEQUENCE [LARGE SCALE GENOMIC DNA]</scope>
    <source>
        <strain evidence="9">DSM 41640</strain>
    </source>
</reference>
<dbReference type="InterPro" id="IPR055060">
    <property type="entry name" value="ACOX_C_alpha1"/>
</dbReference>
<organism evidence="8 9">
    <name type="scientific">Streptomyces doebereineriae</name>
    <dbReference type="NCBI Taxonomy" id="3075528"/>
    <lineage>
        <taxon>Bacteria</taxon>
        <taxon>Bacillati</taxon>
        <taxon>Actinomycetota</taxon>
        <taxon>Actinomycetes</taxon>
        <taxon>Kitasatosporales</taxon>
        <taxon>Streptomycetaceae</taxon>
        <taxon>Streptomyces</taxon>
    </lineage>
</organism>
<dbReference type="InterPro" id="IPR009100">
    <property type="entry name" value="AcylCoA_DH/oxidase_NM_dom_sf"/>
</dbReference>
<evidence type="ECO:0000256" key="4">
    <source>
        <dbReference type="ARBA" id="ARBA00022827"/>
    </source>
</evidence>
<evidence type="ECO:0000256" key="5">
    <source>
        <dbReference type="ARBA" id="ARBA00023002"/>
    </source>
</evidence>